<protein>
    <recommendedName>
        <fullName evidence="1">RepB-like DNA primase domain-containing protein</fullName>
    </recommendedName>
</protein>
<feature type="domain" description="RepB-like DNA primase" evidence="1">
    <location>
        <begin position="113"/>
        <end position="189"/>
    </location>
</feature>
<name>A0A9E4NH85_9GAMM</name>
<dbReference type="InterPro" id="IPR039459">
    <property type="entry name" value="RepB-like_DNA_primase_dom"/>
</dbReference>
<comment type="caution">
    <text evidence="2">The sequence shown here is derived from an EMBL/GenBank/DDBJ whole genome shotgun (WGS) entry which is preliminary data.</text>
</comment>
<dbReference type="AlphaFoldDB" id="A0A9E4NH85"/>
<proteinExistence type="predicted"/>
<evidence type="ECO:0000313" key="2">
    <source>
        <dbReference type="EMBL" id="MCG7976760.1"/>
    </source>
</evidence>
<gene>
    <name evidence="2" type="ORF">JAY77_01250</name>
</gene>
<dbReference type="Proteomes" id="UP000886674">
    <property type="component" value="Unassembled WGS sequence"/>
</dbReference>
<evidence type="ECO:0000313" key="3">
    <source>
        <dbReference type="Proteomes" id="UP000886674"/>
    </source>
</evidence>
<dbReference type="EMBL" id="JAEPCR010000002">
    <property type="protein sequence ID" value="MCG7976760.1"/>
    <property type="molecule type" value="Genomic_DNA"/>
</dbReference>
<reference evidence="2" key="1">
    <citation type="journal article" date="2021" name="Proc. Natl. Acad. Sci. U.S.A.">
        <title>Global biogeography of chemosynthetic symbionts reveals both localized and globally distributed symbiont groups. .</title>
        <authorList>
            <person name="Osvatic J.T."/>
            <person name="Wilkins L.G.E."/>
            <person name="Leibrecht L."/>
            <person name="Leray M."/>
            <person name="Zauner S."/>
            <person name="Polzin J."/>
            <person name="Camacho Y."/>
            <person name="Gros O."/>
            <person name="van Gils J.A."/>
            <person name="Eisen J.A."/>
            <person name="Petersen J.M."/>
            <person name="Yuen B."/>
        </authorList>
    </citation>
    <scope>NUCLEOTIDE SEQUENCE</scope>
    <source>
        <strain evidence="2">MAGclacostrist055</strain>
    </source>
</reference>
<sequence length="219" mass="25324">MKRRYRRDPCLSHVARWIASQGRRYPPDKGQAMRFLERLDPTAGFFSFRTFSDTEYSRSPGYDPLEKAVHGTLDACWDQLVTLNRQGAVVSVTINRTNGVGRGLSDIHQVRALFVDDDRGGDPGRFPLKPHIQVETSPGHHHYYWLVRDLPLRHFSSYQQRLAKEYQGDSRVQVLNQSMQLPGFWRRKSITEPRLPVVLAISGHDPYRYCELGRLITTD</sequence>
<evidence type="ECO:0000259" key="1">
    <source>
        <dbReference type="Pfam" id="PF16793"/>
    </source>
</evidence>
<accession>A0A9E4NH85</accession>
<dbReference type="Gene3D" id="3.30.70.1790">
    <property type="entry name" value="RepB DNA-primase, N-terminal domain"/>
    <property type="match status" value="1"/>
</dbReference>
<dbReference type="Pfam" id="PF16793">
    <property type="entry name" value="RepB_primase"/>
    <property type="match status" value="1"/>
</dbReference>
<organism evidence="2 3">
    <name type="scientific">Candidatus Thiodiazotropha taylori</name>
    <dbReference type="NCBI Taxonomy" id="2792791"/>
    <lineage>
        <taxon>Bacteria</taxon>
        <taxon>Pseudomonadati</taxon>
        <taxon>Pseudomonadota</taxon>
        <taxon>Gammaproteobacteria</taxon>
        <taxon>Chromatiales</taxon>
        <taxon>Sedimenticolaceae</taxon>
        <taxon>Candidatus Thiodiazotropha</taxon>
    </lineage>
</organism>